<dbReference type="AlphaFoldDB" id="A0A2I0IVX3"/>
<organism evidence="1 2">
    <name type="scientific">Punica granatum</name>
    <name type="common">Pomegranate</name>
    <dbReference type="NCBI Taxonomy" id="22663"/>
    <lineage>
        <taxon>Eukaryota</taxon>
        <taxon>Viridiplantae</taxon>
        <taxon>Streptophyta</taxon>
        <taxon>Embryophyta</taxon>
        <taxon>Tracheophyta</taxon>
        <taxon>Spermatophyta</taxon>
        <taxon>Magnoliopsida</taxon>
        <taxon>eudicotyledons</taxon>
        <taxon>Gunneridae</taxon>
        <taxon>Pentapetalae</taxon>
        <taxon>rosids</taxon>
        <taxon>malvids</taxon>
        <taxon>Myrtales</taxon>
        <taxon>Lythraceae</taxon>
        <taxon>Punica</taxon>
    </lineage>
</organism>
<evidence type="ECO:0000313" key="1">
    <source>
        <dbReference type="EMBL" id="PKI48152.1"/>
    </source>
</evidence>
<accession>A0A2I0IVX3</accession>
<keyword evidence="2" id="KW-1185">Reference proteome</keyword>
<proteinExistence type="predicted"/>
<gene>
    <name evidence="1" type="ORF">CRG98_031417</name>
</gene>
<sequence>MAMGSSRGGGCRSDHELERKDIGIMELLVRGWIAGRCRWSGEVENEGGKCVREVKLAGVCDEMNGRRLSELSCVEERRRGMSWLAMVGVVEKKKKGE</sequence>
<reference evidence="1 2" key="1">
    <citation type="submission" date="2017-11" db="EMBL/GenBank/DDBJ databases">
        <title>De-novo sequencing of pomegranate (Punica granatum L.) genome.</title>
        <authorList>
            <person name="Akparov Z."/>
            <person name="Amiraslanov A."/>
            <person name="Hajiyeva S."/>
            <person name="Abbasov M."/>
            <person name="Kaur K."/>
            <person name="Hamwieh A."/>
            <person name="Solovyev V."/>
            <person name="Salamov A."/>
            <person name="Braich B."/>
            <person name="Kosarev P."/>
            <person name="Mahmoud A."/>
            <person name="Hajiyev E."/>
            <person name="Babayeva S."/>
            <person name="Izzatullayeva V."/>
            <person name="Mammadov A."/>
            <person name="Mammadov A."/>
            <person name="Sharifova S."/>
            <person name="Ojaghi J."/>
            <person name="Eynullazada K."/>
            <person name="Bayramov B."/>
            <person name="Abdulazimova A."/>
            <person name="Shahmuradov I."/>
        </authorList>
    </citation>
    <scope>NUCLEOTIDE SEQUENCE [LARGE SCALE GENOMIC DNA]</scope>
    <source>
        <strain evidence="2">cv. AG2017</strain>
        <tissue evidence="1">Leaf</tissue>
    </source>
</reference>
<dbReference type="Proteomes" id="UP000233551">
    <property type="component" value="Unassembled WGS sequence"/>
</dbReference>
<protein>
    <submittedName>
        <fullName evidence="1">Uncharacterized protein</fullName>
    </submittedName>
</protein>
<evidence type="ECO:0000313" key="2">
    <source>
        <dbReference type="Proteomes" id="UP000233551"/>
    </source>
</evidence>
<comment type="caution">
    <text evidence="1">The sequence shown here is derived from an EMBL/GenBank/DDBJ whole genome shotgun (WGS) entry which is preliminary data.</text>
</comment>
<name>A0A2I0IVX3_PUNGR</name>
<dbReference type="EMBL" id="PGOL01002430">
    <property type="protein sequence ID" value="PKI48152.1"/>
    <property type="molecule type" value="Genomic_DNA"/>
</dbReference>